<gene>
    <name evidence="2" type="ORF">RHSIM_Rhsim10G0128900</name>
</gene>
<dbReference type="SUPFAM" id="SSF81383">
    <property type="entry name" value="F-box domain"/>
    <property type="match status" value="1"/>
</dbReference>
<dbReference type="Gene3D" id="3.80.10.10">
    <property type="entry name" value="Ribonuclease Inhibitor"/>
    <property type="match status" value="1"/>
</dbReference>
<dbReference type="Pfam" id="PF08387">
    <property type="entry name" value="FBD"/>
    <property type="match status" value="1"/>
</dbReference>
<dbReference type="Proteomes" id="UP000626092">
    <property type="component" value="Unassembled WGS sequence"/>
</dbReference>
<protein>
    <recommendedName>
        <fullName evidence="1">FBD domain-containing protein</fullName>
    </recommendedName>
</protein>
<evidence type="ECO:0000313" key="2">
    <source>
        <dbReference type="EMBL" id="KAF7128886.1"/>
    </source>
</evidence>
<dbReference type="PANTHER" id="PTHR31900:SF30">
    <property type="entry name" value="SUPERFAMILY PROTEIN, PUTATIVE-RELATED"/>
    <property type="match status" value="1"/>
</dbReference>
<evidence type="ECO:0000313" key="3">
    <source>
        <dbReference type="Proteomes" id="UP000626092"/>
    </source>
</evidence>
<dbReference type="InterPro" id="IPR036047">
    <property type="entry name" value="F-box-like_dom_sf"/>
</dbReference>
<reference evidence="2" key="1">
    <citation type="submission" date="2019-11" db="EMBL/GenBank/DDBJ databases">
        <authorList>
            <person name="Liu Y."/>
            <person name="Hou J."/>
            <person name="Li T.-Q."/>
            <person name="Guan C.-H."/>
            <person name="Wu X."/>
            <person name="Wu H.-Z."/>
            <person name="Ling F."/>
            <person name="Zhang R."/>
            <person name="Shi X.-G."/>
            <person name="Ren J.-P."/>
            <person name="Chen E.-F."/>
            <person name="Sun J.-M."/>
        </authorList>
    </citation>
    <scope>NUCLEOTIDE SEQUENCE</scope>
    <source>
        <strain evidence="2">Adult_tree_wgs_1</strain>
        <tissue evidence="2">Leaves</tissue>
    </source>
</reference>
<sequence length="381" mass="43813">MELKLKKSRISMAACGDPSDKKDRISNLPDPILHYILSLSSPKTIDVVRTSVLGRRWRYLWNSIHYLDLDLENFFWPRLKNLVMDYGRLTDAFKGFINWVLINGSSDYKKFRLSCLDFYDAETVARKSLRVLKLNLFFHALKWPHSIGFSRLTSLDLMLVELPDEQLPQKLFLNCPFLESLSLDSCVLNKLKVLDISAANLKFLTIDNNCMGLENSDAEDGLKVGYLLCKALQGLYHATVLKLCMFFLEDCYDGKVSNIYPSLRTDFASMLVELTASVDASIYLHNEEFDIWNLTDEDIPCLKYHLKTVELIKFEGNKSLLQLVSFFLKNGHVLEKFIITWGECEETSMEIIETMLGFHMSSANVEVIFLEPKLGIDFFSV</sequence>
<accession>A0A834GCR9</accession>
<dbReference type="EMBL" id="WJXA01000010">
    <property type="protein sequence ID" value="KAF7128886.1"/>
    <property type="molecule type" value="Genomic_DNA"/>
</dbReference>
<dbReference type="AlphaFoldDB" id="A0A834GCR9"/>
<name>A0A834GCR9_RHOSS</name>
<dbReference type="InterPro" id="IPR050232">
    <property type="entry name" value="FBL13/AtMIF1-like"/>
</dbReference>
<dbReference type="SMART" id="SM00579">
    <property type="entry name" value="FBD"/>
    <property type="match status" value="1"/>
</dbReference>
<proteinExistence type="predicted"/>
<dbReference type="SUPFAM" id="SSF52047">
    <property type="entry name" value="RNI-like"/>
    <property type="match status" value="1"/>
</dbReference>
<dbReference type="PANTHER" id="PTHR31900">
    <property type="entry name" value="F-BOX/RNI SUPERFAMILY PROTEIN-RELATED"/>
    <property type="match status" value="1"/>
</dbReference>
<dbReference type="InterPro" id="IPR032675">
    <property type="entry name" value="LRR_dom_sf"/>
</dbReference>
<comment type="caution">
    <text evidence="2">The sequence shown here is derived from an EMBL/GenBank/DDBJ whole genome shotgun (WGS) entry which is preliminary data.</text>
</comment>
<dbReference type="OrthoDB" id="612216at2759"/>
<dbReference type="InterPro" id="IPR006566">
    <property type="entry name" value="FBD"/>
</dbReference>
<keyword evidence="3" id="KW-1185">Reference proteome</keyword>
<feature type="domain" description="FBD" evidence="1">
    <location>
        <begin position="300"/>
        <end position="370"/>
    </location>
</feature>
<organism evidence="2 3">
    <name type="scientific">Rhododendron simsii</name>
    <name type="common">Sims's rhododendron</name>
    <dbReference type="NCBI Taxonomy" id="118357"/>
    <lineage>
        <taxon>Eukaryota</taxon>
        <taxon>Viridiplantae</taxon>
        <taxon>Streptophyta</taxon>
        <taxon>Embryophyta</taxon>
        <taxon>Tracheophyta</taxon>
        <taxon>Spermatophyta</taxon>
        <taxon>Magnoliopsida</taxon>
        <taxon>eudicotyledons</taxon>
        <taxon>Gunneridae</taxon>
        <taxon>Pentapetalae</taxon>
        <taxon>asterids</taxon>
        <taxon>Ericales</taxon>
        <taxon>Ericaceae</taxon>
        <taxon>Ericoideae</taxon>
        <taxon>Rhodoreae</taxon>
        <taxon>Rhododendron</taxon>
    </lineage>
</organism>
<evidence type="ECO:0000259" key="1">
    <source>
        <dbReference type="SMART" id="SM00579"/>
    </source>
</evidence>